<comment type="caution">
    <text evidence="5">The sequence shown here is derived from an EMBL/GenBank/DDBJ whole genome shotgun (WGS) entry which is preliminary data.</text>
</comment>
<keyword evidence="1" id="KW-1277">Toxin-antitoxin system</keyword>
<evidence type="ECO:0000256" key="4">
    <source>
        <dbReference type="ARBA" id="ARBA00024207"/>
    </source>
</evidence>
<dbReference type="Pfam" id="PF01934">
    <property type="entry name" value="HepT-like"/>
    <property type="match status" value="1"/>
</dbReference>
<dbReference type="NCBIfam" id="NF047751">
    <property type="entry name" value="HepT_toxin"/>
    <property type="match status" value="1"/>
</dbReference>
<dbReference type="PANTHER" id="PTHR33397">
    <property type="entry name" value="UPF0331 PROTEIN YUTE"/>
    <property type="match status" value="1"/>
</dbReference>
<dbReference type="InterPro" id="IPR008201">
    <property type="entry name" value="HepT-like"/>
</dbReference>
<evidence type="ECO:0000313" key="6">
    <source>
        <dbReference type="Proteomes" id="UP000623440"/>
    </source>
</evidence>
<keyword evidence="2" id="KW-0540">Nuclease</keyword>
<dbReference type="Gene3D" id="1.20.120.580">
    <property type="entry name" value="bsu32300-like"/>
    <property type="match status" value="1"/>
</dbReference>
<dbReference type="PANTHER" id="PTHR33397:SF3">
    <property type="entry name" value="MRNA NUCLEASE HEPT"/>
    <property type="match status" value="1"/>
</dbReference>
<proteinExistence type="inferred from homology"/>
<dbReference type="Proteomes" id="UP000623440">
    <property type="component" value="Unassembled WGS sequence"/>
</dbReference>
<evidence type="ECO:0000256" key="1">
    <source>
        <dbReference type="ARBA" id="ARBA00022649"/>
    </source>
</evidence>
<sequence>MNNIDAEIILVRLKLITKYYNTLEEFKSTSLDEFLNDFRQQLVVERLLQLMTQAAIDINDHILSKLNPGKLETNFNSFISLGKYGVITPELARQIAPSSGLRNRLVHEYDEIDPTEVFKSISLALQQYPLYVRQVNSYLISLSQEDG</sequence>
<keyword evidence="3" id="KW-0378">Hydrolase</keyword>
<evidence type="ECO:0000256" key="3">
    <source>
        <dbReference type="ARBA" id="ARBA00022801"/>
    </source>
</evidence>
<name>A0ABR8DKT9_9NOSO</name>
<evidence type="ECO:0000313" key="5">
    <source>
        <dbReference type="EMBL" id="MBD2530087.1"/>
    </source>
</evidence>
<dbReference type="InterPro" id="IPR052379">
    <property type="entry name" value="Type_VII_TA_RNase"/>
</dbReference>
<keyword evidence="6" id="KW-1185">Reference proteome</keyword>
<accession>A0ABR8DKT9</accession>
<reference evidence="5 6" key="1">
    <citation type="journal article" date="2020" name="ISME J.">
        <title>Comparative genomics reveals insights into cyanobacterial evolution and habitat adaptation.</title>
        <authorList>
            <person name="Chen M.Y."/>
            <person name="Teng W.K."/>
            <person name="Zhao L."/>
            <person name="Hu C.X."/>
            <person name="Zhou Y.K."/>
            <person name="Han B.P."/>
            <person name="Song L.R."/>
            <person name="Shu W.S."/>
        </authorList>
    </citation>
    <scope>NUCLEOTIDE SEQUENCE [LARGE SCALE GENOMIC DNA]</scope>
    <source>
        <strain evidence="5 6">FACHB-838</strain>
    </source>
</reference>
<comment type="similarity">
    <text evidence="4">Belongs to the HepT RNase toxin family.</text>
</comment>
<dbReference type="RefSeq" id="WP_190940651.1">
    <property type="nucleotide sequence ID" value="NZ_JACJSI010000016.1"/>
</dbReference>
<dbReference type="EMBL" id="JACJSI010000016">
    <property type="protein sequence ID" value="MBD2530087.1"/>
    <property type="molecule type" value="Genomic_DNA"/>
</dbReference>
<organism evidence="5 6">
    <name type="scientific">Nostoc flagelliforme FACHB-838</name>
    <dbReference type="NCBI Taxonomy" id="2692904"/>
    <lineage>
        <taxon>Bacteria</taxon>
        <taxon>Bacillati</taxon>
        <taxon>Cyanobacteriota</taxon>
        <taxon>Cyanophyceae</taxon>
        <taxon>Nostocales</taxon>
        <taxon>Nostocaceae</taxon>
        <taxon>Nostoc</taxon>
    </lineage>
</organism>
<evidence type="ECO:0000256" key="2">
    <source>
        <dbReference type="ARBA" id="ARBA00022722"/>
    </source>
</evidence>
<dbReference type="InterPro" id="IPR037038">
    <property type="entry name" value="HepT-like_sf"/>
</dbReference>
<gene>
    <name evidence="5" type="ORF">H6G97_11100</name>
</gene>
<protein>
    <submittedName>
        <fullName evidence="5">DUF86 domain-containing protein</fullName>
    </submittedName>
</protein>